<dbReference type="EMBL" id="AODF01000018">
    <property type="protein sequence ID" value="EUJ31356.1"/>
    <property type="molecule type" value="Genomic_DNA"/>
</dbReference>
<keyword evidence="4" id="KW-0406">Ion transport</keyword>
<keyword evidence="7" id="KW-0547">Nucleotide-binding</keyword>
<evidence type="ECO:0000256" key="2">
    <source>
        <dbReference type="ARBA" id="ARBA00022448"/>
    </source>
</evidence>
<dbReference type="SUPFAM" id="SSF52540">
    <property type="entry name" value="P-loop containing nucleoside triphosphate hydrolases"/>
    <property type="match status" value="1"/>
</dbReference>
<evidence type="ECO:0000313" key="7">
    <source>
        <dbReference type="EMBL" id="EUJ31356.1"/>
    </source>
</evidence>
<keyword evidence="7" id="KW-0067">ATP-binding</keyword>
<sequence length="163" mass="17983">MKIEIQNLSFIRKKDFAIDDLSLQIEAGKITTLIGPNGSGKSTLLRLMMRLLAPNEGTILLEGTELSALSSKKLAQEMTMLSQAPDGLLDVVVHDLIAYGRLPHKAWLERLTSEDEDVIDWALSVCNLKSLAYRPLHTLSGGERQRAWLGMALAQKNPRAAFG</sequence>
<dbReference type="InterPro" id="IPR027417">
    <property type="entry name" value="P-loop_NTPase"/>
</dbReference>
<dbReference type="Pfam" id="PF00005">
    <property type="entry name" value="ABC_tran"/>
    <property type="match status" value="1"/>
</dbReference>
<keyword evidence="8" id="KW-1185">Reference proteome</keyword>
<keyword evidence="2" id="KW-0813">Transport</keyword>
<evidence type="ECO:0000256" key="1">
    <source>
        <dbReference type="ARBA" id="ARBA00004202"/>
    </source>
</evidence>
<protein>
    <submittedName>
        <fullName evidence="7">Iron ABC transporter ATP-binding protein</fullName>
    </submittedName>
</protein>
<dbReference type="InterPro" id="IPR003439">
    <property type="entry name" value="ABC_transporter-like_ATP-bd"/>
</dbReference>
<comment type="subcellular location">
    <subcellularLocation>
        <location evidence="1">Cell membrane</location>
        <topology evidence="1">Peripheral membrane protein</topology>
    </subcellularLocation>
</comment>
<name>A0ABN0REV2_9LIST</name>
<dbReference type="GO" id="GO:0005524">
    <property type="term" value="F:ATP binding"/>
    <property type="evidence" value="ECO:0007669"/>
    <property type="project" value="UniProtKB-KW"/>
</dbReference>
<dbReference type="PANTHER" id="PTHR42771:SF11">
    <property type="entry name" value="FERRICHROME TRANSPORT ATP-BINDING PROTEIN FHUC"/>
    <property type="match status" value="1"/>
</dbReference>
<evidence type="ECO:0000259" key="6">
    <source>
        <dbReference type="Pfam" id="PF00005"/>
    </source>
</evidence>
<evidence type="ECO:0000313" key="8">
    <source>
        <dbReference type="Proteomes" id="UP000019249"/>
    </source>
</evidence>
<dbReference type="PANTHER" id="PTHR42771">
    <property type="entry name" value="IRON(3+)-HYDROXAMATE IMPORT ATP-BINDING PROTEIN FHUC"/>
    <property type="match status" value="1"/>
</dbReference>
<dbReference type="Gene3D" id="3.40.50.300">
    <property type="entry name" value="P-loop containing nucleotide triphosphate hydrolases"/>
    <property type="match status" value="1"/>
</dbReference>
<evidence type="ECO:0000256" key="4">
    <source>
        <dbReference type="ARBA" id="ARBA00023065"/>
    </source>
</evidence>
<evidence type="ECO:0000256" key="3">
    <source>
        <dbReference type="ARBA" id="ARBA00022475"/>
    </source>
</evidence>
<evidence type="ECO:0000256" key="5">
    <source>
        <dbReference type="ARBA" id="ARBA00023136"/>
    </source>
</evidence>
<feature type="domain" description="ABC transporter" evidence="6">
    <location>
        <begin position="19"/>
        <end position="157"/>
    </location>
</feature>
<proteinExistence type="predicted"/>
<accession>A0ABN0REV2</accession>
<gene>
    <name evidence="7" type="ORF">MFLO_09037</name>
</gene>
<keyword evidence="3" id="KW-1003">Cell membrane</keyword>
<reference evidence="7 8" key="1">
    <citation type="journal article" date="2014" name="Int. J. Syst. Evol. Microbiol.">
        <title>Listeria floridensis sp. nov., Listeria aquatica sp. nov., Listeria cornellensis sp. nov., Listeria riparia sp. nov. and Listeria grandensis sp. nov., from agricultural and natural environments.</title>
        <authorList>
            <person name="den Bakker H.C."/>
            <person name="Warchocki S."/>
            <person name="Wright E.M."/>
            <person name="Allred A.F."/>
            <person name="Ahlstrom C."/>
            <person name="Manuel C.S."/>
            <person name="Stasiewicz M.J."/>
            <person name="Burrell A."/>
            <person name="Roof S."/>
            <person name="Strawn L."/>
            <person name="Fortes E.D."/>
            <person name="Nightingale K.K."/>
            <person name="Kephart D."/>
            <person name="Wiedmann M."/>
        </authorList>
    </citation>
    <scope>NUCLEOTIDE SEQUENCE [LARGE SCALE GENOMIC DNA]</scope>
    <source>
        <strain evidence="7 8">FSL S10-1187</strain>
    </source>
</reference>
<organism evidence="7 8">
    <name type="scientific">Listeria floridensis FSL S10-1187</name>
    <dbReference type="NCBI Taxonomy" id="1265817"/>
    <lineage>
        <taxon>Bacteria</taxon>
        <taxon>Bacillati</taxon>
        <taxon>Bacillota</taxon>
        <taxon>Bacilli</taxon>
        <taxon>Bacillales</taxon>
        <taxon>Listeriaceae</taxon>
        <taxon>Listeria</taxon>
    </lineage>
</organism>
<dbReference type="Proteomes" id="UP000019249">
    <property type="component" value="Unassembled WGS sequence"/>
</dbReference>
<dbReference type="InterPro" id="IPR051535">
    <property type="entry name" value="Siderophore_ABC-ATPase"/>
</dbReference>
<keyword evidence="5" id="KW-0472">Membrane</keyword>
<comment type="caution">
    <text evidence="7">The sequence shown here is derived from an EMBL/GenBank/DDBJ whole genome shotgun (WGS) entry which is preliminary data.</text>
</comment>